<evidence type="ECO:0000256" key="1">
    <source>
        <dbReference type="SAM" id="MobiDB-lite"/>
    </source>
</evidence>
<organism evidence="2 3">
    <name type="scientific">Pseudomonas veronii</name>
    <dbReference type="NCBI Taxonomy" id="76761"/>
    <lineage>
        <taxon>Bacteria</taxon>
        <taxon>Pseudomonadati</taxon>
        <taxon>Pseudomonadota</taxon>
        <taxon>Gammaproteobacteria</taxon>
        <taxon>Pseudomonadales</taxon>
        <taxon>Pseudomonadaceae</taxon>
        <taxon>Pseudomonas</taxon>
    </lineage>
</organism>
<comment type="caution">
    <text evidence="2">The sequence shown here is derived from an EMBL/GenBank/DDBJ whole genome shotgun (WGS) entry which is preliminary data.</text>
</comment>
<name>A0A7Y1F442_PSEVE</name>
<evidence type="ECO:0000313" key="2">
    <source>
        <dbReference type="EMBL" id="NMX98658.1"/>
    </source>
</evidence>
<dbReference type="RefSeq" id="WP_169850633.1">
    <property type="nucleotide sequence ID" value="NZ_JAAQWE010000018.1"/>
</dbReference>
<evidence type="ECO:0000313" key="3">
    <source>
        <dbReference type="Proteomes" id="UP000552560"/>
    </source>
</evidence>
<dbReference type="Proteomes" id="UP000552560">
    <property type="component" value="Unassembled WGS sequence"/>
</dbReference>
<reference evidence="2 3" key="1">
    <citation type="journal article" date="2020" name="Front. Microbiol.">
        <title>Genetic Organization of the aprX-lipA2 Operon Affects the Proteolytic Potential of Pseudomonas Species in Milk.</title>
        <authorList>
            <person name="Maier C."/>
            <person name="Huptas C."/>
            <person name="von Neubeck M."/>
            <person name="Scherer S."/>
            <person name="Wenning M."/>
            <person name="Lucking G."/>
        </authorList>
    </citation>
    <scope>NUCLEOTIDE SEQUENCE [LARGE SCALE GENOMIC DNA]</scope>
    <source>
        <strain evidence="2 3">WS 4671</strain>
    </source>
</reference>
<proteinExistence type="predicted"/>
<protein>
    <submittedName>
        <fullName evidence="2">Uncharacterized protein</fullName>
    </submittedName>
</protein>
<dbReference type="EMBL" id="JAAQWE010000018">
    <property type="protein sequence ID" value="NMX98658.1"/>
    <property type="molecule type" value="Genomic_DNA"/>
</dbReference>
<feature type="region of interest" description="Disordered" evidence="1">
    <location>
        <begin position="169"/>
        <end position="206"/>
    </location>
</feature>
<dbReference type="AlphaFoldDB" id="A0A7Y1F442"/>
<gene>
    <name evidence="2" type="ORF">HBO43_18850</name>
</gene>
<sequence>MINLELIGFQELQDELSKELAALRSNKVVTVGIHEEAGDVESGDLTMASLGAIHEFGADINHPGGTRYGYATAEAADAYIAGRSTGRVSFLAPGKGFAELGVTGPHKIVIPARPWLEPGVASATPEVLAAIQDGMDEGKSMDQILETVGVVAAGAVKVYMTELKTPPNAASTIRKKGSSNPLIDSGAMRQSVTHKVSIGPAEEGLD</sequence>
<accession>A0A7Y1F442</accession>
<feature type="compositionally biased region" description="Polar residues" evidence="1">
    <location>
        <begin position="178"/>
        <end position="194"/>
    </location>
</feature>